<keyword evidence="1" id="KW-0812">Transmembrane</keyword>
<protein>
    <recommendedName>
        <fullName evidence="4">Integral membrane protein</fullName>
    </recommendedName>
</protein>
<feature type="transmembrane region" description="Helical" evidence="1">
    <location>
        <begin position="50"/>
        <end position="67"/>
    </location>
</feature>
<dbReference type="AlphaFoldDB" id="A0A7W4UJV6"/>
<feature type="transmembrane region" description="Helical" evidence="1">
    <location>
        <begin position="12"/>
        <end position="30"/>
    </location>
</feature>
<proteinExistence type="predicted"/>
<feature type="transmembrane region" description="Helical" evidence="1">
    <location>
        <begin position="113"/>
        <end position="136"/>
    </location>
</feature>
<gene>
    <name evidence="2" type="ORF">FHR80_004008</name>
</gene>
<dbReference type="Proteomes" id="UP000518206">
    <property type="component" value="Unassembled WGS sequence"/>
</dbReference>
<comment type="caution">
    <text evidence="2">The sequence shown here is derived from an EMBL/GenBank/DDBJ whole genome shotgun (WGS) entry which is preliminary data.</text>
</comment>
<evidence type="ECO:0000313" key="3">
    <source>
        <dbReference type="Proteomes" id="UP000518206"/>
    </source>
</evidence>
<evidence type="ECO:0008006" key="4">
    <source>
        <dbReference type="Google" id="ProtNLM"/>
    </source>
</evidence>
<dbReference type="EMBL" id="JACHVX010000007">
    <property type="protein sequence ID" value="MBB2925070.1"/>
    <property type="molecule type" value="Genomic_DNA"/>
</dbReference>
<name>A0A7W4UJV6_9CELL</name>
<keyword evidence="1" id="KW-0472">Membrane</keyword>
<sequence length="137" mass="13946">MIELTEAARTTAGVVALTVAAIESGGYFLVRVGTGAVPVTEFQRGFYRAGHAHAGVLVTLGLVCLLLGEATTLDGFARWLAQTGVLVAAVVMPAGFFLSALGRGRERPSRWVALLPVGAAVLAAGVVTLGIGLLTAS</sequence>
<keyword evidence="1" id="KW-1133">Transmembrane helix</keyword>
<evidence type="ECO:0000313" key="2">
    <source>
        <dbReference type="EMBL" id="MBB2925070.1"/>
    </source>
</evidence>
<accession>A0A7W4UJV6</accession>
<feature type="transmembrane region" description="Helical" evidence="1">
    <location>
        <begin position="79"/>
        <end position="101"/>
    </location>
</feature>
<organism evidence="2 3">
    <name type="scientific">Cellulomonas cellasea</name>
    <dbReference type="NCBI Taxonomy" id="43670"/>
    <lineage>
        <taxon>Bacteria</taxon>
        <taxon>Bacillati</taxon>
        <taxon>Actinomycetota</taxon>
        <taxon>Actinomycetes</taxon>
        <taxon>Micrococcales</taxon>
        <taxon>Cellulomonadaceae</taxon>
        <taxon>Cellulomonas</taxon>
    </lineage>
</organism>
<reference evidence="2 3" key="2">
    <citation type="submission" date="2020-08" db="EMBL/GenBank/DDBJ databases">
        <authorList>
            <person name="Partida-Martinez L."/>
            <person name="Huntemann M."/>
            <person name="Clum A."/>
            <person name="Wang J."/>
            <person name="Palaniappan K."/>
            <person name="Ritter S."/>
            <person name="Chen I.-M."/>
            <person name="Stamatis D."/>
            <person name="Reddy T."/>
            <person name="O'Malley R."/>
            <person name="Daum C."/>
            <person name="Shapiro N."/>
            <person name="Ivanova N."/>
            <person name="Kyrpides N."/>
            <person name="Woyke T."/>
        </authorList>
    </citation>
    <scope>NUCLEOTIDE SEQUENCE [LARGE SCALE GENOMIC DNA]</scope>
    <source>
        <strain evidence="2 3">RAS26</strain>
    </source>
</reference>
<reference evidence="2 3" key="1">
    <citation type="submission" date="2020-08" db="EMBL/GenBank/DDBJ databases">
        <title>The Agave Microbiome: Exploring the role of microbial communities in plant adaptations to desert environments.</title>
        <authorList>
            <person name="Partida-Martinez L.P."/>
        </authorList>
    </citation>
    <scope>NUCLEOTIDE SEQUENCE [LARGE SCALE GENOMIC DNA]</scope>
    <source>
        <strain evidence="2 3">RAS26</strain>
    </source>
</reference>
<evidence type="ECO:0000256" key="1">
    <source>
        <dbReference type="SAM" id="Phobius"/>
    </source>
</evidence>
<dbReference type="RefSeq" id="WP_183297819.1">
    <property type="nucleotide sequence ID" value="NZ_JACHVX010000007.1"/>
</dbReference>